<keyword evidence="5" id="KW-0479">Metal-binding</keyword>
<evidence type="ECO:0000256" key="9">
    <source>
        <dbReference type="ARBA" id="ARBA00022932"/>
    </source>
</evidence>
<evidence type="ECO:0000256" key="3">
    <source>
        <dbReference type="ARBA" id="ARBA00022695"/>
    </source>
</evidence>
<dbReference type="InterPro" id="IPR050238">
    <property type="entry name" value="DNA_Rep/Repair_Clamp_Loader"/>
</dbReference>
<dbReference type="GO" id="GO:0003887">
    <property type="term" value="F:DNA-directed DNA polymerase activity"/>
    <property type="evidence" value="ECO:0007669"/>
    <property type="project" value="UniProtKB-KW"/>
</dbReference>
<evidence type="ECO:0000256" key="1">
    <source>
        <dbReference type="ARBA" id="ARBA00006360"/>
    </source>
</evidence>
<keyword evidence="9 11" id="KW-0239">DNA-directed DNA polymerase</keyword>
<dbReference type="NCBIfam" id="TIGR02397">
    <property type="entry name" value="dnaX_nterm"/>
    <property type="match status" value="1"/>
</dbReference>
<dbReference type="Proteomes" id="UP000177039">
    <property type="component" value="Unassembled WGS sequence"/>
</dbReference>
<dbReference type="Pfam" id="PF12169">
    <property type="entry name" value="DNA_pol3_gamma3"/>
    <property type="match status" value="1"/>
</dbReference>
<dbReference type="Gene3D" id="1.10.8.60">
    <property type="match status" value="1"/>
</dbReference>
<dbReference type="GO" id="GO:0046872">
    <property type="term" value="F:metal ion binding"/>
    <property type="evidence" value="ECO:0007669"/>
    <property type="project" value="UniProtKB-KW"/>
</dbReference>
<keyword evidence="8 11" id="KW-0067">ATP-binding</keyword>
<gene>
    <name evidence="11" type="primary">dnaX</name>
    <name evidence="14" type="ORF">A3B54_02245</name>
</gene>
<sequence length="612" mass="67886">MTVFYRKYRPQKLADVIDQEHVKKTLLGQLESGRISHGYLFAGPKGTGKTSTARIFAKAVNCQSRQLTKRDQMSNVKGSPREAGQVFFGEPCGKCQSCLAIKDGSYLDLIEIDAASNRGIDEIRDLREKIKLSPLAGRFKVYIIDEAHMLTTEAFNALLKTLEEPPSHAIFILCTTDAGKLPATIISRLQRFNFSRATKDDLISAIEKIVKSESIKIEREAISAIAEASDGSYRDAISILDQVASLDKTIQPADVSEVALLFDWNHLFEFVENLASYNLRKAAEAVDKLAEAGTDIPFFTRELILFLKKLLFCKIGIQERDGGDATQIKMARELAQRFEYNDLVTLMKLFLIAESEIKLYPLAQIPLILAVCKYLPAVQLPSGSEPQVFDSDHSASRSGSEDPSGSRTTSSWPRGVAQTRGGRRPAGQGRQVAESVARVQIGVDEIENNGDTGEAKGAPPRLKSLEDQEGYAGQARSSKKTISHREEKTTNGSKKPANLLAQIEQGWGEFLNKVKGQNVHVVALLRSTKVLAFDGTDLTLEVFYRFHKDKLEEQKIRVMLEGILSEIVGKIIRLKFVLAQKESKPTRQVELSDVVEPPSEELAKIAQEIFSK</sequence>
<keyword evidence="6 11" id="KW-0547">Nucleotide-binding</keyword>
<reference evidence="14 15" key="1">
    <citation type="journal article" date="2016" name="Nat. Commun.">
        <title>Thousands of microbial genomes shed light on interconnected biogeochemical processes in an aquifer system.</title>
        <authorList>
            <person name="Anantharaman K."/>
            <person name="Brown C.T."/>
            <person name="Hug L.A."/>
            <person name="Sharon I."/>
            <person name="Castelle C.J."/>
            <person name="Probst A.J."/>
            <person name="Thomas B.C."/>
            <person name="Singh A."/>
            <person name="Wilkins M.J."/>
            <person name="Karaoz U."/>
            <person name="Brodie E.L."/>
            <person name="Williams K.H."/>
            <person name="Hubbard S.S."/>
            <person name="Banfield J.F."/>
        </authorList>
    </citation>
    <scope>NUCLEOTIDE SEQUENCE [LARGE SCALE GENOMIC DNA]</scope>
</reference>
<feature type="domain" description="AAA+ ATPase" evidence="13">
    <location>
        <begin position="35"/>
        <end position="204"/>
    </location>
</feature>
<feature type="compositionally biased region" description="Polar residues" evidence="12">
    <location>
        <begin position="396"/>
        <end position="412"/>
    </location>
</feature>
<dbReference type="GO" id="GO:0003677">
    <property type="term" value="F:DNA binding"/>
    <property type="evidence" value="ECO:0007669"/>
    <property type="project" value="InterPro"/>
</dbReference>
<dbReference type="GO" id="GO:0006261">
    <property type="term" value="P:DNA-templated DNA replication"/>
    <property type="evidence" value="ECO:0007669"/>
    <property type="project" value="TreeGrafter"/>
</dbReference>
<evidence type="ECO:0000256" key="8">
    <source>
        <dbReference type="ARBA" id="ARBA00022840"/>
    </source>
</evidence>
<evidence type="ECO:0000256" key="6">
    <source>
        <dbReference type="ARBA" id="ARBA00022741"/>
    </source>
</evidence>
<evidence type="ECO:0000256" key="5">
    <source>
        <dbReference type="ARBA" id="ARBA00022723"/>
    </source>
</evidence>
<dbReference type="PANTHER" id="PTHR11669:SF0">
    <property type="entry name" value="PROTEIN STICHEL-LIKE 2"/>
    <property type="match status" value="1"/>
</dbReference>
<evidence type="ECO:0000259" key="13">
    <source>
        <dbReference type="SMART" id="SM00382"/>
    </source>
</evidence>
<dbReference type="InterPro" id="IPR048448">
    <property type="entry name" value="DnaX-like_C"/>
</dbReference>
<dbReference type="CDD" id="cd00009">
    <property type="entry name" value="AAA"/>
    <property type="match status" value="1"/>
</dbReference>
<proteinExistence type="inferred from homology"/>
<dbReference type="EMBL" id="MFBT01000041">
    <property type="protein sequence ID" value="OGD98192.1"/>
    <property type="molecule type" value="Genomic_DNA"/>
</dbReference>
<dbReference type="InterPro" id="IPR003593">
    <property type="entry name" value="AAA+_ATPase"/>
</dbReference>
<protein>
    <recommendedName>
        <fullName evidence="11">DNA polymerase III subunit gamma/tau</fullName>
        <ecNumber evidence="11">2.7.7.7</ecNumber>
    </recommendedName>
</protein>
<dbReference type="InterPro" id="IPR022754">
    <property type="entry name" value="DNA_pol_III_gamma-3"/>
</dbReference>
<dbReference type="InterPro" id="IPR012763">
    <property type="entry name" value="DNA_pol_III_sug/sutau_N"/>
</dbReference>
<evidence type="ECO:0000313" key="15">
    <source>
        <dbReference type="Proteomes" id="UP000177039"/>
    </source>
</evidence>
<feature type="region of interest" description="Disordered" evidence="12">
    <location>
        <begin position="385"/>
        <end position="494"/>
    </location>
</feature>
<dbReference type="FunFam" id="3.40.50.300:FF:000014">
    <property type="entry name" value="DNA polymerase III subunit gamma/tau"/>
    <property type="match status" value="1"/>
</dbReference>
<dbReference type="InterPro" id="IPR027417">
    <property type="entry name" value="P-loop_NTPase"/>
</dbReference>
<evidence type="ECO:0000256" key="4">
    <source>
        <dbReference type="ARBA" id="ARBA00022705"/>
    </source>
</evidence>
<organism evidence="14 15">
    <name type="scientific">Candidatus Curtissbacteria bacterium RIFCSPLOWO2_01_FULL_42_50</name>
    <dbReference type="NCBI Taxonomy" id="1797730"/>
    <lineage>
        <taxon>Bacteria</taxon>
        <taxon>Candidatus Curtissiibacteriota</taxon>
    </lineage>
</organism>
<dbReference type="GO" id="GO:0009360">
    <property type="term" value="C:DNA polymerase III complex"/>
    <property type="evidence" value="ECO:0007669"/>
    <property type="project" value="InterPro"/>
</dbReference>
<dbReference type="SMART" id="SM00382">
    <property type="entry name" value="AAA"/>
    <property type="match status" value="1"/>
</dbReference>
<keyword evidence="7" id="KW-0862">Zinc</keyword>
<dbReference type="Gene3D" id="1.20.272.10">
    <property type="match status" value="1"/>
</dbReference>
<evidence type="ECO:0000256" key="7">
    <source>
        <dbReference type="ARBA" id="ARBA00022833"/>
    </source>
</evidence>
<dbReference type="InterPro" id="IPR008921">
    <property type="entry name" value="DNA_pol3_clamp-load_cplx_C"/>
</dbReference>
<comment type="subunit">
    <text evidence="11">DNA polymerase III contains a core (composed of alpha, epsilon and theta chains) that associates with a tau subunit. This core dimerizes to form the POLIII' complex. PolIII' associates with the gamma complex (composed of gamma, delta, delta', psi and chi chains) and with the beta chain to form the complete DNA polymerase III complex.</text>
</comment>
<dbReference type="AlphaFoldDB" id="A0A1F5H203"/>
<dbReference type="EC" id="2.7.7.7" evidence="11"/>
<keyword evidence="4 11" id="KW-0235">DNA replication</keyword>
<name>A0A1F5H203_9BACT</name>
<dbReference type="SUPFAM" id="SSF52540">
    <property type="entry name" value="P-loop containing nucleoside triphosphate hydrolases"/>
    <property type="match status" value="1"/>
</dbReference>
<dbReference type="GO" id="GO:0005524">
    <property type="term" value="F:ATP binding"/>
    <property type="evidence" value="ECO:0007669"/>
    <property type="project" value="UniProtKB-KW"/>
</dbReference>
<accession>A0A1F5H203</accession>
<comment type="similarity">
    <text evidence="1 11">Belongs to the DnaX/STICHEL family.</text>
</comment>
<dbReference type="PANTHER" id="PTHR11669">
    <property type="entry name" value="REPLICATION FACTOR C / DNA POLYMERASE III GAMMA-TAU SUBUNIT"/>
    <property type="match status" value="1"/>
</dbReference>
<keyword evidence="2 11" id="KW-0808">Transferase</keyword>
<dbReference type="InterPro" id="IPR045085">
    <property type="entry name" value="HLD_clamp_pol_III_gamma_tau"/>
</dbReference>
<dbReference type="Pfam" id="PF13177">
    <property type="entry name" value="DNA_pol3_delta2"/>
    <property type="match status" value="1"/>
</dbReference>
<comment type="function">
    <text evidence="11">DNA polymerase III is a complex, multichain enzyme responsible for most of the replicative synthesis in bacteria. This DNA polymerase also exhibits 3' to 5' exonuclease activity.</text>
</comment>
<comment type="catalytic activity">
    <reaction evidence="10 11">
        <text>DNA(n) + a 2'-deoxyribonucleoside 5'-triphosphate = DNA(n+1) + diphosphate</text>
        <dbReference type="Rhea" id="RHEA:22508"/>
        <dbReference type="Rhea" id="RHEA-COMP:17339"/>
        <dbReference type="Rhea" id="RHEA-COMP:17340"/>
        <dbReference type="ChEBI" id="CHEBI:33019"/>
        <dbReference type="ChEBI" id="CHEBI:61560"/>
        <dbReference type="ChEBI" id="CHEBI:173112"/>
        <dbReference type="EC" id="2.7.7.7"/>
    </reaction>
</comment>
<evidence type="ECO:0000256" key="10">
    <source>
        <dbReference type="ARBA" id="ARBA00049244"/>
    </source>
</evidence>
<evidence type="ECO:0000256" key="12">
    <source>
        <dbReference type="SAM" id="MobiDB-lite"/>
    </source>
</evidence>
<evidence type="ECO:0000256" key="11">
    <source>
        <dbReference type="RuleBase" id="RU364063"/>
    </source>
</evidence>
<evidence type="ECO:0000256" key="2">
    <source>
        <dbReference type="ARBA" id="ARBA00022679"/>
    </source>
</evidence>
<dbReference type="Pfam" id="PF22608">
    <property type="entry name" value="DNAX_ATPase_lid"/>
    <property type="match status" value="1"/>
</dbReference>
<dbReference type="Gene3D" id="3.40.50.300">
    <property type="entry name" value="P-loop containing nucleotide triphosphate hydrolases"/>
    <property type="match status" value="1"/>
</dbReference>
<keyword evidence="3 11" id="KW-0548">Nucleotidyltransferase</keyword>
<feature type="compositionally biased region" description="Low complexity" evidence="12">
    <location>
        <begin position="417"/>
        <end position="433"/>
    </location>
</feature>
<dbReference type="Pfam" id="PF20964">
    <property type="entry name" value="DnaX_C"/>
    <property type="match status" value="1"/>
</dbReference>
<dbReference type="SUPFAM" id="SSF48019">
    <property type="entry name" value="post-AAA+ oligomerization domain-like"/>
    <property type="match status" value="1"/>
</dbReference>
<comment type="caution">
    <text evidence="14">The sequence shown here is derived from an EMBL/GenBank/DDBJ whole genome shotgun (WGS) entry which is preliminary data.</text>
</comment>
<evidence type="ECO:0000313" key="14">
    <source>
        <dbReference type="EMBL" id="OGD98192.1"/>
    </source>
</evidence>